<keyword evidence="3" id="KW-1185">Reference proteome</keyword>
<sequence>MLAGKDVDGIPDALEPVASQIVTQAESSRALPAAALAEVASTGFGPDHVVVRSPLPDPIAAATRIAADRPTRTAVLVTGSVVTAGQARSVLVGEIRAGARVPVRRQRALTAGAAPAADKKGFTASRGA</sequence>
<reference evidence="3" key="1">
    <citation type="journal article" date="2019" name="Int. J. Syst. Evol. Microbiol.">
        <title>The Global Catalogue of Microorganisms (GCM) 10K type strain sequencing project: providing services to taxonomists for standard genome sequencing and annotation.</title>
        <authorList>
            <consortium name="The Broad Institute Genomics Platform"/>
            <consortium name="The Broad Institute Genome Sequencing Center for Infectious Disease"/>
            <person name="Wu L."/>
            <person name="Ma J."/>
        </authorList>
    </citation>
    <scope>NUCLEOTIDE SEQUENCE [LARGE SCALE GENOMIC DNA]</scope>
    <source>
        <strain evidence="3">CGMCC 4.7397</strain>
    </source>
</reference>
<name>A0ABW1I5U5_9PSEU</name>
<dbReference type="Proteomes" id="UP001596119">
    <property type="component" value="Unassembled WGS sequence"/>
</dbReference>
<dbReference type="EMBL" id="JBHSQK010000025">
    <property type="protein sequence ID" value="MFC5949006.1"/>
    <property type="molecule type" value="Genomic_DNA"/>
</dbReference>
<proteinExistence type="predicted"/>
<comment type="caution">
    <text evidence="2">The sequence shown here is derived from an EMBL/GenBank/DDBJ whole genome shotgun (WGS) entry which is preliminary data.</text>
</comment>
<protein>
    <submittedName>
        <fullName evidence="2">Uncharacterized protein</fullName>
    </submittedName>
</protein>
<evidence type="ECO:0000313" key="2">
    <source>
        <dbReference type="EMBL" id="MFC5949006.1"/>
    </source>
</evidence>
<accession>A0ABW1I5U5</accession>
<feature type="region of interest" description="Disordered" evidence="1">
    <location>
        <begin position="109"/>
        <end position="128"/>
    </location>
</feature>
<organism evidence="2 3">
    <name type="scientific">Pseudonocardia lutea</name>
    <dbReference type="NCBI Taxonomy" id="2172015"/>
    <lineage>
        <taxon>Bacteria</taxon>
        <taxon>Bacillati</taxon>
        <taxon>Actinomycetota</taxon>
        <taxon>Actinomycetes</taxon>
        <taxon>Pseudonocardiales</taxon>
        <taxon>Pseudonocardiaceae</taxon>
        <taxon>Pseudonocardia</taxon>
    </lineage>
</organism>
<evidence type="ECO:0000313" key="3">
    <source>
        <dbReference type="Proteomes" id="UP001596119"/>
    </source>
</evidence>
<dbReference type="Gene3D" id="3.90.190.20">
    <property type="entry name" value="Mur ligase, C-terminal domain"/>
    <property type="match status" value="1"/>
</dbReference>
<dbReference type="InterPro" id="IPR036615">
    <property type="entry name" value="Mur_ligase_C_dom_sf"/>
</dbReference>
<dbReference type="RefSeq" id="WP_379566088.1">
    <property type="nucleotide sequence ID" value="NZ_JBHSQK010000025.1"/>
</dbReference>
<evidence type="ECO:0000256" key="1">
    <source>
        <dbReference type="SAM" id="MobiDB-lite"/>
    </source>
</evidence>
<gene>
    <name evidence="2" type="ORF">ACFQH9_12045</name>
</gene>